<feature type="region of interest" description="Disordered" evidence="1">
    <location>
        <begin position="114"/>
        <end position="162"/>
    </location>
</feature>
<feature type="region of interest" description="Disordered" evidence="1">
    <location>
        <begin position="695"/>
        <end position="744"/>
    </location>
</feature>
<name>A0A1Q8RQR7_9PEZI</name>
<sequence length="848" mass="92142">MTKGFCCIPLPPVKKEARVDAEVRKTSNVSMQPSPIEPTQVPPPIKISGGNYDFEHSLGRNETTSSSLSLRSNAKSREADYVINPTSFEYVSDSEDQGQEKKSETGNAALAAVRNKLRHRSSQGYTKRSSSASTTRSSTASSTRSQSFSASANPQKGQSKPYNHKEYLASVRRNSQLQIQASIRSENSSRSISTRESNRFRELETVVEDANDHLDEDPSGPRDRIELVLPTAASTGNIDLQALRPPPIAKLTAVTLKVDPTDIDSGGRRRSSCPKPDTGFKIMASQNVIRERGSLPQIAPPAPVLSHQQRVDDQDAASFKTWRLSQQHANQTALAARLEGGLTKSATAGDANNDIMAQRQPGAPCTEDVCSKESPGIASTVDPVFVQHGIAQVDEQNNTAWSETWLLAEQMAARDESLATKATRDASGIEHPISIRALIESLQAAEGKDDDDLNQPGSLDKLKQKPPTTQENCLLKCQEAQPLKIYEQDYTEHGILETKGEDIQGEKEASDDFTKGIGKNSAQQKFADSSGEHAVEEGLVFEKHGQGYLGMNSGAKKCDMVSDTTQYPSSSVYSSIQTTRQPSPIDSKDLCDDGADDGLDGELVEIDLSIFKKPAKPSLILSTMGASSDASSTWARDIEPTEGEMGAINGQKLPPLAIISLQQKDQDFQIDSLGRDYVRIRKASFLRGLLHRTASDSKGHKKSKSQPAAYLSSLDDSSEPHGTLGENVQDERLSNPKIKTHMPPVPFVPDFTAPRLSESATDAWQRAFQRERDQRQPHDGNRFEKIVTCTSATGDKKSPAPGIQLPGISSSMLFRAPSVRLTGNVATQETLASSAALLEDKEATKSTN</sequence>
<protein>
    <submittedName>
        <fullName evidence="2">Uncharacterized protein</fullName>
    </submittedName>
</protein>
<reference evidence="2 3" key="1">
    <citation type="submission" date="2016-11" db="EMBL/GenBank/DDBJ databases">
        <title>Draft Genome Assembly of Colletotrichum chlorophyti a pathogen of herbaceous plants.</title>
        <authorList>
            <person name="Gan P."/>
            <person name="Narusaka M."/>
            <person name="Tsushima A."/>
            <person name="Narusaka Y."/>
            <person name="Takano Y."/>
            <person name="Shirasu K."/>
        </authorList>
    </citation>
    <scope>NUCLEOTIDE SEQUENCE [LARGE SCALE GENOMIC DNA]</scope>
    <source>
        <strain evidence="2 3">NTL11</strain>
    </source>
</reference>
<comment type="caution">
    <text evidence="2">The sequence shown here is derived from an EMBL/GenBank/DDBJ whole genome shotgun (WGS) entry which is preliminary data.</text>
</comment>
<feature type="compositionally biased region" description="Low complexity" evidence="1">
    <location>
        <begin position="128"/>
        <end position="152"/>
    </location>
</feature>
<feature type="region of interest" description="Disordered" evidence="1">
    <location>
        <begin position="446"/>
        <end position="468"/>
    </location>
</feature>
<dbReference type="Proteomes" id="UP000186583">
    <property type="component" value="Unassembled WGS sequence"/>
</dbReference>
<feature type="compositionally biased region" description="Basic and acidic residues" evidence="1">
    <location>
        <begin position="497"/>
        <end position="514"/>
    </location>
</feature>
<evidence type="ECO:0000256" key="1">
    <source>
        <dbReference type="SAM" id="MobiDB-lite"/>
    </source>
</evidence>
<dbReference type="EMBL" id="MPGH01000111">
    <property type="protein sequence ID" value="OLN86664.1"/>
    <property type="molecule type" value="Genomic_DNA"/>
</dbReference>
<feature type="compositionally biased region" description="Low complexity" evidence="1">
    <location>
        <begin position="60"/>
        <end position="73"/>
    </location>
</feature>
<keyword evidence="3" id="KW-1185">Reference proteome</keyword>
<proteinExistence type="predicted"/>
<accession>A0A1Q8RQR7</accession>
<dbReference type="AlphaFoldDB" id="A0A1Q8RQR7"/>
<feature type="region of interest" description="Disordered" evidence="1">
    <location>
        <begin position="24"/>
        <end position="75"/>
    </location>
</feature>
<organism evidence="2 3">
    <name type="scientific">Colletotrichum chlorophyti</name>
    <dbReference type="NCBI Taxonomy" id="708187"/>
    <lineage>
        <taxon>Eukaryota</taxon>
        <taxon>Fungi</taxon>
        <taxon>Dikarya</taxon>
        <taxon>Ascomycota</taxon>
        <taxon>Pezizomycotina</taxon>
        <taxon>Sordariomycetes</taxon>
        <taxon>Hypocreomycetidae</taxon>
        <taxon>Glomerellales</taxon>
        <taxon>Glomerellaceae</taxon>
        <taxon>Colletotrichum</taxon>
    </lineage>
</organism>
<gene>
    <name evidence="2" type="ORF">CCHL11_03770</name>
</gene>
<evidence type="ECO:0000313" key="3">
    <source>
        <dbReference type="Proteomes" id="UP000186583"/>
    </source>
</evidence>
<dbReference type="OrthoDB" id="3437384at2759"/>
<evidence type="ECO:0000313" key="2">
    <source>
        <dbReference type="EMBL" id="OLN86664.1"/>
    </source>
</evidence>
<feature type="region of interest" description="Disordered" evidence="1">
    <location>
        <begin position="497"/>
        <end position="531"/>
    </location>
</feature>